<evidence type="ECO:0000259" key="12">
    <source>
        <dbReference type="PROSITE" id="PS50110"/>
    </source>
</evidence>
<keyword evidence="14" id="KW-1185">Reference proteome</keyword>
<dbReference type="SUPFAM" id="SSF52172">
    <property type="entry name" value="CheY-like"/>
    <property type="match status" value="1"/>
</dbReference>
<dbReference type="Pfam" id="PF00072">
    <property type="entry name" value="Response_reg"/>
    <property type="match status" value="1"/>
</dbReference>
<dbReference type="Gene3D" id="1.10.10.60">
    <property type="entry name" value="Homeodomain-like"/>
    <property type="match status" value="2"/>
</dbReference>
<evidence type="ECO:0000256" key="4">
    <source>
        <dbReference type="ARBA" id="ARBA00022553"/>
    </source>
</evidence>
<protein>
    <recommendedName>
        <fullName evidence="2">Stage 0 sporulation protein A homolog</fullName>
    </recommendedName>
</protein>
<dbReference type="PROSITE" id="PS00041">
    <property type="entry name" value="HTH_ARAC_FAMILY_1"/>
    <property type="match status" value="1"/>
</dbReference>
<dbReference type="SMART" id="SM00342">
    <property type="entry name" value="HTH_ARAC"/>
    <property type="match status" value="1"/>
</dbReference>
<comment type="function">
    <text evidence="9">May play the central regulatory role in sporulation. It may be an element of the effector pathway responsible for the activation of sporulation genes in response to nutritional stress. Spo0A may act in concert with spo0H (a sigma factor) to control the expression of some genes that are critical to the sporulation process.</text>
</comment>
<feature type="modified residue" description="4-aspartylphosphate" evidence="10">
    <location>
        <position position="56"/>
    </location>
</feature>
<dbReference type="Gene3D" id="3.40.50.2300">
    <property type="match status" value="1"/>
</dbReference>
<evidence type="ECO:0000256" key="3">
    <source>
        <dbReference type="ARBA" id="ARBA00022490"/>
    </source>
</evidence>
<evidence type="ECO:0000313" key="13">
    <source>
        <dbReference type="EMBL" id="GLB31459.1"/>
    </source>
</evidence>
<sequence length="256" mass="29675">MVYSVLLVEDEDIIRKGIRASVPWESCESYVVGEASNGIEGKKLIEELKPDIVITDINMPVMDGLQMIANTKTVFDYVAIILTGYSDFEYAMEAIRNGVSTYVLKPLNMEEMKEALEQAVLESKNIHYLRERNEKTKELENITLIEEKTSLDPVIQQILQYIEEHYQEKIVLSDLEEVLHYSERYINQKFRKALGTTVIEYLNRFRIQKALAMLKNKNTVISEVGFLCGIGDYKYFNHVFKKYIGCSAKEYQNRVL</sequence>
<dbReference type="SUPFAM" id="SSF46689">
    <property type="entry name" value="Homeodomain-like"/>
    <property type="match status" value="2"/>
</dbReference>
<dbReference type="InterPro" id="IPR018062">
    <property type="entry name" value="HTH_AraC-typ_CS"/>
</dbReference>
<feature type="domain" description="Response regulatory" evidence="12">
    <location>
        <begin position="4"/>
        <end position="120"/>
    </location>
</feature>
<dbReference type="InterPro" id="IPR011006">
    <property type="entry name" value="CheY-like_superfamily"/>
</dbReference>
<dbReference type="EMBL" id="BRPJ01000073">
    <property type="protein sequence ID" value="GLB31459.1"/>
    <property type="molecule type" value="Genomic_DNA"/>
</dbReference>
<dbReference type="PROSITE" id="PS50110">
    <property type="entry name" value="RESPONSE_REGULATORY"/>
    <property type="match status" value="1"/>
</dbReference>
<evidence type="ECO:0000256" key="8">
    <source>
        <dbReference type="ARBA" id="ARBA00023163"/>
    </source>
</evidence>
<dbReference type="PANTHER" id="PTHR42713:SF3">
    <property type="entry name" value="TRANSCRIPTIONAL REGULATORY PROTEIN HPTR"/>
    <property type="match status" value="1"/>
</dbReference>
<organism evidence="13 14">
    <name type="scientific">Lacrimispora amygdalina</name>
    <dbReference type="NCBI Taxonomy" id="253257"/>
    <lineage>
        <taxon>Bacteria</taxon>
        <taxon>Bacillati</taxon>
        <taxon>Bacillota</taxon>
        <taxon>Clostridia</taxon>
        <taxon>Lachnospirales</taxon>
        <taxon>Lachnospiraceae</taxon>
        <taxon>Lacrimispora</taxon>
    </lineage>
</organism>
<keyword evidence="8" id="KW-0804">Transcription</keyword>
<keyword evidence="3" id="KW-0963">Cytoplasm</keyword>
<evidence type="ECO:0000256" key="1">
    <source>
        <dbReference type="ARBA" id="ARBA00004496"/>
    </source>
</evidence>
<dbReference type="PANTHER" id="PTHR42713">
    <property type="entry name" value="HISTIDINE KINASE-RELATED"/>
    <property type="match status" value="1"/>
</dbReference>
<evidence type="ECO:0000256" key="7">
    <source>
        <dbReference type="ARBA" id="ARBA00023125"/>
    </source>
</evidence>
<dbReference type="InterPro" id="IPR018060">
    <property type="entry name" value="HTH_AraC"/>
</dbReference>
<keyword evidence="5" id="KW-0902">Two-component regulatory system</keyword>
<reference evidence="13 14" key="1">
    <citation type="journal article" date="2024" name="Int. J. Syst. Evol. Microbiol.">
        <title>Lacrimispora brassicae sp. nov. isolated from fermented cabbage, and proposal of Clostridium indicum Gundawar et al. 2019 and Clostridium methoxybenzovorans Mechichi et al. 1999 as heterotypic synonyms of Lacrimispora amygdalina (Parshina et al. 2003) Haas and Blanchard 2020 and Lacrimispora indolis (McClung and McCoy 1957) Haas and Blanchard 2020, respectively.</title>
        <authorList>
            <person name="Kobayashi H."/>
            <person name="Tanizawa Y."/>
            <person name="Sakamoto M."/>
            <person name="Ohkuma M."/>
            <person name="Tohno M."/>
        </authorList>
    </citation>
    <scope>NUCLEOTIDE SEQUENCE [LARGE SCALE GENOMIC DNA]</scope>
    <source>
        <strain evidence="13 14">DSM 12857</strain>
    </source>
</reference>
<dbReference type="SMART" id="SM00448">
    <property type="entry name" value="REC"/>
    <property type="match status" value="1"/>
</dbReference>
<proteinExistence type="predicted"/>
<comment type="caution">
    <text evidence="13">The sequence shown here is derived from an EMBL/GenBank/DDBJ whole genome shotgun (WGS) entry which is preliminary data.</text>
</comment>
<dbReference type="RefSeq" id="WP_346065772.1">
    <property type="nucleotide sequence ID" value="NZ_BRPJ01000073.1"/>
</dbReference>
<dbReference type="Proteomes" id="UP001419084">
    <property type="component" value="Unassembled WGS sequence"/>
</dbReference>
<dbReference type="CDD" id="cd17536">
    <property type="entry name" value="REC_YesN-like"/>
    <property type="match status" value="1"/>
</dbReference>
<dbReference type="InterPro" id="IPR051552">
    <property type="entry name" value="HptR"/>
</dbReference>
<keyword evidence="4 10" id="KW-0597">Phosphoprotein</keyword>
<name>A0ABQ5M9Y9_9FIRM</name>
<keyword evidence="6" id="KW-0805">Transcription regulation</keyword>
<dbReference type="InterPro" id="IPR001789">
    <property type="entry name" value="Sig_transdc_resp-reg_receiver"/>
</dbReference>
<keyword evidence="7" id="KW-0238">DNA-binding</keyword>
<evidence type="ECO:0000313" key="14">
    <source>
        <dbReference type="Proteomes" id="UP001419084"/>
    </source>
</evidence>
<evidence type="ECO:0000256" key="2">
    <source>
        <dbReference type="ARBA" id="ARBA00018672"/>
    </source>
</evidence>
<feature type="domain" description="HTH araC/xylS-type" evidence="11">
    <location>
        <begin position="156"/>
        <end position="254"/>
    </location>
</feature>
<comment type="subcellular location">
    <subcellularLocation>
        <location evidence="1">Cytoplasm</location>
    </subcellularLocation>
</comment>
<gene>
    <name evidence="13" type="ORF">LAD12857_33820</name>
</gene>
<dbReference type="Pfam" id="PF12833">
    <property type="entry name" value="HTH_18"/>
    <property type="match status" value="1"/>
</dbReference>
<dbReference type="PROSITE" id="PS01124">
    <property type="entry name" value="HTH_ARAC_FAMILY_2"/>
    <property type="match status" value="1"/>
</dbReference>
<evidence type="ECO:0000256" key="5">
    <source>
        <dbReference type="ARBA" id="ARBA00023012"/>
    </source>
</evidence>
<evidence type="ECO:0000256" key="9">
    <source>
        <dbReference type="ARBA" id="ARBA00024867"/>
    </source>
</evidence>
<accession>A0ABQ5M9Y9</accession>
<dbReference type="InterPro" id="IPR009057">
    <property type="entry name" value="Homeodomain-like_sf"/>
</dbReference>
<evidence type="ECO:0000259" key="11">
    <source>
        <dbReference type="PROSITE" id="PS01124"/>
    </source>
</evidence>
<evidence type="ECO:0000256" key="10">
    <source>
        <dbReference type="PROSITE-ProRule" id="PRU00169"/>
    </source>
</evidence>
<evidence type="ECO:0000256" key="6">
    <source>
        <dbReference type="ARBA" id="ARBA00023015"/>
    </source>
</evidence>